<dbReference type="Pfam" id="PF00486">
    <property type="entry name" value="Trans_reg_C"/>
    <property type="match status" value="1"/>
</dbReference>
<dbReference type="SMART" id="SM00862">
    <property type="entry name" value="Trans_reg_C"/>
    <property type="match status" value="1"/>
</dbReference>
<name>A0A1F8BA06_9BACT</name>
<reference evidence="4 5" key="1">
    <citation type="journal article" date="2016" name="Nat. Commun.">
        <title>Thousands of microbial genomes shed light on interconnected biogeochemical processes in an aquifer system.</title>
        <authorList>
            <person name="Anantharaman K."/>
            <person name="Brown C.T."/>
            <person name="Hug L.A."/>
            <person name="Sharon I."/>
            <person name="Castelle C.J."/>
            <person name="Probst A.J."/>
            <person name="Thomas B.C."/>
            <person name="Singh A."/>
            <person name="Wilkins M.J."/>
            <person name="Karaoz U."/>
            <person name="Brodie E.L."/>
            <person name="Williams K.H."/>
            <person name="Hubbard S.S."/>
            <person name="Banfield J.F."/>
        </authorList>
    </citation>
    <scope>NUCLEOTIDE SEQUENCE [LARGE SCALE GENOMIC DNA]</scope>
</reference>
<dbReference type="InterPro" id="IPR036388">
    <property type="entry name" value="WH-like_DNA-bd_sf"/>
</dbReference>
<evidence type="ECO:0000256" key="2">
    <source>
        <dbReference type="PROSITE-ProRule" id="PRU01091"/>
    </source>
</evidence>
<dbReference type="GO" id="GO:0006355">
    <property type="term" value="P:regulation of DNA-templated transcription"/>
    <property type="evidence" value="ECO:0007669"/>
    <property type="project" value="InterPro"/>
</dbReference>
<accession>A0A1F8BA06</accession>
<sequence length="333" mass="39296">MTIPKTTWHHSKKSEALRLLETAHSIQNHFYQTQEFLVLPELVKNNPKVVYFPNLDYYKIEDFWKKAKKFPDTYRQKSGSFISKLASMMTEDMPKTFVETQKKWMRIEKGFWKIISALLVPSPFANKKIKFILTRFGTICSDYTYYLKRKNVIELYLRADADISNIAEALFIYALNILTPEKYSFTEREAIIDFYLTRTSLAKLFPNYKPTLDSLRSTQQAQLTKQSENYLRKFGFPKKQVFTQKGNCLFIDDRPFHLTKNESKLFKLLIQKRKSLVNYDEFAEVLWGKDSYDKFSLSAITKTVERVRKKIKSRGIHKDVIQAQKGQGYILLD</sequence>
<comment type="caution">
    <text evidence="4">The sequence shown here is derived from an EMBL/GenBank/DDBJ whole genome shotgun (WGS) entry which is preliminary data.</text>
</comment>
<feature type="domain" description="OmpR/PhoB-type" evidence="3">
    <location>
        <begin position="229"/>
        <end position="333"/>
    </location>
</feature>
<organism evidence="4 5">
    <name type="scientific">Candidatus Woesebacteria bacterium RIFCSPLOWO2_01_FULL_39_10b</name>
    <dbReference type="NCBI Taxonomy" id="1802517"/>
    <lineage>
        <taxon>Bacteria</taxon>
        <taxon>Candidatus Woeseibacteriota</taxon>
    </lineage>
</organism>
<protein>
    <recommendedName>
        <fullName evidence="3">OmpR/PhoB-type domain-containing protein</fullName>
    </recommendedName>
</protein>
<keyword evidence="1 2" id="KW-0238">DNA-binding</keyword>
<dbReference type="SUPFAM" id="SSF46894">
    <property type="entry name" value="C-terminal effector domain of the bipartite response regulators"/>
    <property type="match status" value="1"/>
</dbReference>
<gene>
    <name evidence="4" type="ORF">A2892_04380</name>
</gene>
<evidence type="ECO:0000256" key="1">
    <source>
        <dbReference type="ARBA" id="ARBA00023125"/>
    </source>
</evidence>
<dbReference type="Gene3D" id="1.10.10.10">
    <property type="entry name" value="Winged helix-like DNA-binding domain superfamily/Winged helix DNA-binding domain"/>
    <property type="match status" value="1"/>
</dbReference>
<evidence type="ECO:0000313" key="4">
    <source>
        <dbReference type="EMBL" id="OGM60863.1"/>
    </source>
</evidence>
<dbReference type="InterPro" id="IPR016032">
    <property type="entry name" value="Sig_transdc_resp-reg_C-effctor"/>
</dbReference>
<dbReference type="PROSITE" id="PS51755">
    <property type="entry name" value="OMPR_PHOB"/>
    <property type="match status" value="1"/>
</dbReference>
<evidence type="ECO:0000313" key="5">
    <source>
        <dbReference type="Proteomes" id="UP000176404"/>
    </source>
</evidence>
<dbReference type="InterPro" id="IPR001867">
    <property type="entry name" value="OmpR/PhoB-type_DNA-bd"/>
</dbReference>
<proteinExistence type="predicted"/>
<dbReference type="Proteomes" id="UP000176404">
    <property type="component" value="Unassembled WGS sequence"/>
</dbReference>
<feature type="DNA-binding region" description="OmpR/PhoB-type" evidence="2">
    <location>
        <begin position="229"/>
        <end position="333"/>
    </location>
</feature>
<evidence type="ECO:0000259" key="3">
    <source>
        <dbReference type="PROSITE" id="PS51755"/>
    </source>
</evidence>
<dbReference type="GO" id="GO:0000160">
    <property type="term" value="P:phosphorelay signal transduction system"/>
    <property type="evidence" value="ECO:0007669"/>
    <property type="project" value="InterPro"/>
</dbReference>
<dbReference type="STRING" id="1802517.A2892_04380"/>
<dbReference type="GO" id="GO:0003677">
    <property type="term" value="F:DNA binding"/>
    <property type="evidence" value="ECO:0007669"/>
    <property type="project" value="UniProtKB-UniRule"/>
</dbReference>
<dbReference type="AlphaFoldDB" id="A0A1F8BA06"/>
<dbReference type="EMBL" id="MGHD01000002">
    <property type="protein sequence ID" value="OGM60863.1"/>
    <property type="molecule type" value="Genomic_DNA"/>
</dbReference>